<comment type="caution">
    <text evidence="3">The sequence shown here is derived from an EMBL/GenBank/DDBJ whole genome shotgun (WGS) entry which is preliminary data.</text>
</comment>
<dbReference type="Proteomes" id="UP000836402">
    <property type="component" value="Unassembled WGS sequence"/>
</dbReference>
<evidence type="ECO:0000313" key="4">
    <source>
        <dbReference type="Proteomes" id="UP000077671"/>
    </source>
</evidence>
<feature type="region of interest" description="Disordered" evidence="1">
    <location>
        <begin position="1"/>
        <end position="26"/>
    </location>
</feature>
<feature type="compositionally biased region" description="Acidic residues" evidence="1">
    <location>
        <begin position="528"/>
        <end position="537"/>
    </location>
</feature>
<reference evidence="3" key="2">
    <citation type="journal article" date="2019" name="IMA Fungus">
        <title>Genome sequencing and comparison of five Tilletia species to identify candidate genes for the detection of regulated species infecting wheat.</title>
        <authorList>
            <person name="Nguyen H.D.T."/>
            <person name="Sultana T."/>
            <person name="Kesanakurti P."/>
            <person name="Hambleton S."/>
        </authorList>
    </citation>
    <scope>NUCLEOTIDE SEQUENCE</scope>
    <source>
        <strain evidence="3">DAOMC 238032</strain>
    </source>
</reference>
<protein>
    <submittedName>
        <fullName evidence="3">Uncharacterized protein</fullName>
    </submittedName>
</protein>
<dbReference type="Proteomes" id="UP000077671">
    <property type="component" value="Unassembled WGS sequence"/>
</dbReference>
<gene>
    <name evidence="3" type="ORF">A4X03_0g805</name>
    <name evidence="2" type="ORF">JKIAZH3_G2325</name>
</gene>
<organism evidence="3 4">
    <name type="scientific">Tilletia caries</name>
    <name type="common">wheat bunt fungus</name>
    <dbReference type="NCBI Taxonomy" id="13290"/>
    <lineage>
        <taxon>Eukaryota</taxon>
        <taxon>Fungi</taxon>
        <taxon>Dikarya</taxon>
        <taxon>Basidiomycota</taxon>
        <taxon>Ustilaginomycotina</taxon>
        <taxon>Exobasidiomycetes</taxon>
        <taxon>Tilletiales</taxon>
        <taxon>Tilletiaceae</taxon>
        <taxon>Tilletia</taxon>
    </lineage>
</organism>
<reference evidence="2" key="3">
    <citation type="submission" date="2020-10" db="EMBL/GenBank/DDBJ databases">
        <authorList>
            <person name="Sedaghatjoo S."/>
        </authorList>
    </citation>
    <scope>NUCLEOTIDE SEQUENCE</scope>
    <source>
        <strain evidence="2">AZH3</strain>
    </source>
</reference>
<sequence length="537" mass="59193">MDNSVARAAQASASASSSSTQPSNAPDIAVFRNPAYAPQGWSLSPTRMLEAAELSIAWKALGRPQPLSRARAVRQIRRNEKESPHGPFLRSLEVTSAKMPVQLLHEILLVQNLIFHWSEDDDALARRAWPTAQSNLPDEIFNRDEVHYYKSSLSESPPWSFGPVRFDDTARPIDFNYLTASMGKVRVLMQYLYHLHEYLNNRGKPNSNVREARYAFEYVYRYRKGLSIPESLARIVAEELGHWDFNFQEPNKHKDGLGGIDEGHMLTDDQASARPSAQLALAVQRSIQTSSERLIEAHRREQTPEQQGNVARQRKSRFDIVEKPGGPPRQAQEQLISKSCASTATAAPKTAPVPRKVVSFAPELLGPAVKAPPLAGPSLKISLKRRRAELEPTSHEEEPMSSGRGQKSKDPEPSAVPSYGFAPILTANESPEPPAVPIYGITPRTNNNSEPTAFPTHSVVNPRASKKPRLLLADEGPRDDSTFSDAPSSGLSKGDERRRPEAVLMLSDSDSEEIPGRTGAAEPSVCSDSEDPPDLTA</sequence>
<accession>A0A177V1A0</accession>
<evidence type="ECO:0000313" key="3">
    <source>
        <dbReference type="EMBL" id="KAE8264638.1"/>
    </source>
</evidence>
<feature type="region of interest" description="Disordered" evidence="1">
    <location>
        <begin position="367"/>
        <end position="537"/>
    </location>
</feature>
<dbReference type="EMBL" id="CAJHJG010002202">
    <property type="protein sequence ID" value="CAD6918685.1"/>
    <property type="molecule type" value="Genomic_DNA"/>
</dbReference>
<feature type="region of interest" description="Disordered" evidence="1">
    <location>
        <begin position="298"/>
        <end position="333"/>
    </location>
</feature>
<reference evidence="3" key="1">
    <citation type="submission" date="2016-04" db="EMBL/GenBank/DDBJ databases">
        <authorList>
            <person name="Nguyen H.D."/>
            <person name="Kesanakurti P."/>
            <person name="Cullis J."/>
            <person name="Levesque C.A."/>
            <person name="Hambleton S."/>
        </authorList>
    </citation>
    <scope>NUCLEOTIDE SEQUENCE</scope>
    <source>
        <strain evidence="3">DAOMC 238032</strain>
    </source>
</reference>
<evidence type="ECO:0000313" key="2">
    <source>
        <dbReference type="EMBL" id="CAD6918685.1"/>
    </source>
</evidence>
<keyword evidence="5" id="KW-1185">Reference proteome</keyword>
<name>A0A177V1A0_9BASI</name>
<evidence type="ECO:0000313" key="5">
    <source>
        <dbReference type="Proteomes" id="UP000836402"/>
    </source>
</evidence>
<dbReference type="AlphaFoldDB" id="A0A177V1A0"/>
<feature type="compositionally biased region" description="Basic and acidic residues" evidence="1">
    <location>
        <begin position="388"/>
        <end position="398"/>
    </location>
</feature>
<dbReference type="EMBL" id="LWDD02000054">
    <property type="protein sequence ID" value="KAE8264638.1"/>
    <property type="molecule type" value="Genomic_DNA"/>
</dbReference>
<feature type="compositionally biased region" description="Low complexity" evidence="1">
    <location>
        <begin position="1"/>
        <end position="19"/>
    </location>
</feature>
<proteinExistence type="predicted"/>
<evidence type="ECO:0000256" key="1">
    <source>
        <dbReference type="SAM" id="MobiDB-lite"/>
    </source>
</evidence>